<dbReference type="GO" id="GO:0007165">
    <property type="term" value="P:signal transduction"/>
    <property type="evidence" value="ECO:0007669"/>
    <property type="project" value="TreeGrafter"/>
</dbReference>
<protein>
    <submittedName>
        <fullName evidence="4">Glycogen branching enzyme</fullName>
    </submittedName>
</protein>
<dbReference type="GO" id="GO:0019901">
    <property type="term" value="F:protein kinase binding"/>
    <property type="evidence" value="ECO:0007669"/>
    <property type="project" value="TreeGrafter"/>
</dbReference>
<dbReference type="Proteomes" id="UP000064893">
    <property type="component" value="Chromosome"/>
</dbReference>
<evidence type="ECO:0000259" key="3">
    <source>
        <dbReference type="SMART" id="SM01065"/>
    </source>
</evidence>
<keyword evidence="5" id="KW-1185">Reference proteome</keyword>
<organism evidence="4 5">
    <name type="scientific">Salinivirga cyanobacteriivorans</name>
    <dbReference type="NCBI Taxonomy" id="1307839"/>
    <lineage>
        <taxon>Bacteria</taxon>
        <taxon>Pseudomonadati</taxon>
        <taxon>Bacteroidota</taxon>
        <taxon>Bacteroidia</taxon>
        <taxon>Bacteroidales</taxon>
        <taxon>Salinivirgaceae</taxon>
        <taxon>Salinivirga</taxon>
    </lineage>
</organism>
<dbReference type="Pfam" id="PF16561">
    <property type="entry name" value="AMPK1_CBM"/>
    <property type="match status" value="4"/>
</dbReference>
<keyword evidence="2" id="KW-0732">Signal</keyword>
<dbReference type="GO" id="GO:0031588">
    <property type="term" value="C:nucleotide-activated protein kinase complex"/>
    <property type="evidence" value="ECO:0007669"/>
    <property type="project" value="TreeGrafter"/>
</dbReference>
<feature type="domain" description="CBM20" evidence="3">
    <location>
        <begin position="144"/>
        <end position="224"/>
    </location>
</feature>
<evidence type="ECO:0000313" key="5">
    <source>
        <dbReference type="Proteomes" id="UP000064893"/>
    </source>
</evidence>
<dbReference type="Gene3D" id="2.60.40.10">
    <property type="entry name" value="Immunoglobulins"/>
    <property type="match status" value="4"/>
</dbReference>
<dbReference type="RefSeq" id="WP_057952473.1">
    <property type="nucleotide sequence ID" value="NZ_CP013118.1"/>
</dbReference>
<dbReference type="InterPro" id="IPR050827">
    <property type="entry name" value="CRP1_MDG1_kinase"/>
</dbReference>
<dbReference type="InterPro" id="IPR002044">
    <property type="entry name" value="CBM20"/>
</dbReference>
<feature type="signal peptide" evidence="2">
    <location>
        <begin position="1"/>
        <end position="21"/>
    </location>
</feature>
<dbReference type="OrthoDB" id="9803578at2"/>
<evidence type="ECO:0000313" key="4">
    <source>
        <dbReference type="EMBL" id="ALO14966.1"/>
    </source>
</evidence>
<dbReference type="GO" id="GO:0005737">
    <property type="term" value="C:cytoplasm"/>
    <property type="evidence" value="ECO:0007669"/>
    <property type="project" value="TreeGrafter"/>
</dbReference>
<dbReference type="PANTHER" id="PTHR10343">
    <property type="entry name" value="5'-AMP-ACTIVATED PROTEIN KINASE , BETA SUBUNIT"/>
    <property type="match status" value="1"/>
</dbReference>
<reference evidence="4 5" key="1">
    <citation type="submission" date="2015-11" db="EMBL/GenBank/DDBJ databases">
        <title>Description and complete genome sequence of a novel strain predominating in hypersaline microbial mats and representing a new family of the Bacteriodetes phylum.</title>
        <authorList>
            <person name="Spring S."/>
            <person name="Bunk B."/>
            <person name="Sproer C."/>
            <person name="Klenk H.-P."/>
        </authorList>
    </citation>
    <scope>NUCLEOTIDE SEQUENCE [LARGE SCALE GENOMIC DNA]</scope>
    <source>
        <strain evidence="4 5">L21-Spi-D4</strain>
    </source>
</reference>
<comment type="similarity">
    <text evidence="1">Belongs to the CRP1/MDG1 family.</text>
</comment>
<name>A0A0S2HYB3_9BACT</name>
<sequence length="478" mass="54965" precursor="true">MDKIKIVILLLLSFWALQTKAQNLPADVLTVKNGELIFKIDLRWDSALQQQLIEVYDLDSSMVTGVFNGQKSFDVDGEKWQARKKGRNHVILQKPLQSQPTLGEIFLKMIFNDERTGGTPGYVNGPVPFGFNQFGRKSVTFSKSGNVEFTLFGHEDASEVYLAGSFNNWQTHELQLEKYGKGWKTIIELEPGKYYYKFIVDGRWMPDPHNLLKESDGVSDFNSIVFVPNHTFRLENYQSAENVYLAGSFNSWKDKDAPLHKTSEGWELDAYVDYGRHTYKFIVDGDWILDPANPNTSQNEHGTGNSVLNIGESYQFTLKGYPDAQNVFLAGNFNNWNPNDIRMNRDDSLWKAEYYLGPGNYEYKFIVDGEWIPDPENPKVAHSGEIANSLLVYKPNHTFVLADFEDAKEVIVTGSFNDWNPNGYQMLWRNNQWELDLHLPQGKIIYKFIVDGEWMPDPANPVYENNEHGTYNSILWIK</sequence>
<feature type="domain" description="CBM20" evidence="3">
    <location>
        <begin position="313"/>
        <end position="388"/>
    </location>
</feature>
<dbReference type="InterPro" id="IPR014756">
    <property type="entry name" value="Ig_E-set"/>
</dbReference>
<feature type="chain" id="PRO_5006599353" evidence="2">
    <location>
        <begin position="22"/>
        <end position="478"/>
    </location>
</feature>
<dbReference type="PANTHER" id="PTHR10343:SF81">
    <property type="entry name" value="CRUCIFORM DNA-RECOGNIZING PROTEIN 1-RELATED"/>
    <property type="match status" value="1"/>
</dbReference>
<dbReference type="SMART" id="SM01065">
    <property type="entry name" value="CBM_2"/>
    <property type="match status" value="3"/>
</dbReference>
<proteinExistence type="inferred from homology"/>
<dbReference type="KEGG" id="blq:L21SP5_01313"/>
<dbReference type="AlphaFoldDB" id="A0A0S2HYB3"/>
<dbReference type="InterPro" id="IPR013783">
    <property type="entry name" value="Ig-like_fold"/>
</dbReference>
<dbReference type="SUPFAM" id="SSF81296">
    <property type="entry name" value="E set domains"/>
    <property type="match status" value="4"/>
</dbReference>
<evidence type="ECO:0000256" key="1">
    <source>
        <dbReference type="ARBA" id="ARBA00038216"/>
    </source>
</evidence>
<dbReference type="CDD" id="cd02859">
    <property type="entry name" value="E_set_AMPKbeta_like_N"/>
    <property type="match status" value="4"/>
</dbReference>
<dbReference type="GO" id="GO:2001070">
    <property type="term" value="F:starch binding"/>
    <property type="evidence" value="ECO:0007669"/>
    <property type="project" value="InterPro"/>
</dbReference>
<accession>A0A0S2HYB3</accession>
<gene>
    <name evidence="4" type="ORF">L21SP5_01313</name>
</gene>
<dbReference type="EMBL" id="CP013118">
    <property type="protein sequence ID" value="ALO14966.1"/>
    <property type="molecule type" value="Genomic_DNA"/>
</dbReference>
<dbReference type="InterPro" id="IPR032640">
    <property type="entry name" value="AMPK1_CBM"/>
</dbReference>
<dbReference type="STRING" id="1307839.L21SP5_01313"/>
<feature type="domain" description="CBM20" evidence="3">
    <location>
        <begin position="399"/>
        <end position="475"/>
    </location>
</feature>
<evidence type="ECO:0000256" key="2">
    <source>
        <dbReference type="SAM" id="SignalP"/>
    </source>
</evidence>